<evidence type="ECO:0000256" key="2">
    <source>
        <dbReference type="ARBA" id="ARBA00022519"/>
    </source>
</evidence>
<evidence type="ECO:0000256" key="1">
    <source>
        <dbReference type="ARBA" id="ARBA00022475"/>
    </source>
</evidence>
<reference evidence="6 7" key="1">
    <citation type="submission" date="2020-02" db="EMBL/GenBank/DDBJ databases">
        <title>Genome sequencing for Kineobactrum sp. M2.</title>
        <authorList>
            <person name="Park S.-J."/>
        </authorList>
    </citation>
    <scope>NUCLEOTIDE SEQUENCE [LARGE SCALE GENOMIC DNA]</scope>
    <source>
        <strain evidence="6 7">M2</strain>
    </source>
</reference>
<evidence type="ECO:0000313" key="6">
    <source>
        <dbReference type="EMBL" id="QIB66590.1"/>
    </source>
</evidence>
<gene>
    <name evidence="6" type="primary">lptC</name>
    <name evidence="6" type="ORF">G3T16_15495</name>
</gene>
<dbReference type="EMBL" id="CP048711">
    <property type="protein sequence ID" value="QIB66590.1"/>
    <property type="molecule type" value="Genomic_DNA"/>
</dbReference>
<name>A0A6C0U344_9GAMM</name>
<dbReference type="PANTHER" id="PTHR37481:SF1">
    <property type="entry name" value="LIPOPOLYSACCHARIDE EXPORT SYSTEM PROTEIN LPTC"/>
    <property type="match status" value="1"/>
</dbReference>
<evidence type="ECO:0000256" key="4">
    <source>
        <dbReference type="ARBA" id="ARBA00022989"/>
    </source>
</evidence>
<organism evidence="6 7">
    <name type="scientific">Kineobactrum salinum</name>
    <dbReference type="NCBI Taxonomy" id="2708301"/>
    <lineage>
        <taxon>Bacteria</taxon>
        <taxon>Pseudomonadati</taxon>
        <taxon>Pseudomonadota</taxon>
        <taxon>Gammaproteobacteria</taxon>
        <taxon>Cellvibrionales</taxon>
        <taxon>Halieaceae</taxon>
        <taxon>Kineobactrum</taxon>
    </lineage>
</organism>
<dbReference type="PANTHER" id="PTHR37481">
    <property type="entry name" value="LIPOPOLYSACCHARIDE EXPORT SYSTEM PROTEIN LPTC"/>
    <property type="match status" value="1"/>
</dbReference>
<evidence type="ECO:0000256" key="5">
    <source>
        <dbReference type="ARBA" id="ARBA00023136"/>
    </source>
</evidence>
<keyword evidence="2" id="KW-0997">Cell inner membrane</keyword>
<dbReference type="GO" id="GO:0030288">
    <property type="term" value="C:outer membrane-bounded periplasmic space"/>
    <property type="evidence" value="ECO:0007669"/>
    <property type="project" value="TreeGrafter"/>
</dbReference>
<keyword evidence="3" id="KW-0812">Transmembrane</keyword>
<dbReference type="Pfam" id="PF06835">
    <property type="entry name" value="LptC"/>
    <property type="match status" value="1"/>
</dbReference>
<proteinExistence type="predicted"/>
<dbReference type="GO" id="GO:0005886">
    <property type="term" value="C:plasma membrane"/>
    <property type="evidence" value="ECO:0007669"/>
    <property type="project" value="InterPro"/>
</dbReference>
<keyword evidence="1" id="KW-1003">Cell membrane</keyword>
<dbReference type="NCBIfam" id="TIGR04409">
    <property type="entry name" value="LptC_YrbK"/>
    <property type="match status" value="1"/>
</dbReference>
<dbReference type="GO" id="GO:0015221">
    <property type="term" value="F:lipopolysaccharide transmembrane transporter activity"/>
    <property type="evidence" value="ECO:0007669"/>
    <property type="project" value="InterPro"/>
</dbReference>
<dbReference type="RefSeq" id="WP_163496024.1">
    <property type="nucleotide sequence ID" value="NZ_CP048711.1"/>
</dbReference>
<dbReference type="InterPro" id="IPR010664">
    <property type="entry name" value="LipoPS_assembly_LptC-rel"/>
</dbReference>
<keyword evidence="4" id="KW-1133">Transmembrane helix</keyword>
<dbReference type="AlphaFoldDB" id="A0A6C0U344"/>
<dbReference type="Gene3D" id="2.60.450.10">
    <property type="entry name" value="Lipopolysaccharide (LPS) transport protein A like domain"/>
    <property type="match status" value="1"/>
</dbReference>
<protein>
    <submittedName>
        <fullName evidence="6">LPS export ABC transporter periplasmic protein LptC</fullName>
    </submittedName>
</protein>
<sequence length="186" mass="20908">MISRKLQALTAITVTLVAGYYWGATGDLNPDRRLLATQEELVQSYLVHSRSWSYAEDGTLSEVMEADRVEHFARNDVSELERPRFYSHDGNDRTWSATADSGRLRHRPEVLVLRSNVLLTNDQAGATLETRVMTVDLRHKTAVSRVPVTIRQAGNLLQADGMEVDLRSETMHLQPNVESLYVPTGS</sequence>
<dbReference type="KEGG" id="kim:G3T16_15495"/>
<dbReference type="InterPro" id="IPR052363">
    <property type="entry name" value="LPS_export_LptC"/>
</dbReference>
<dbReference type="Proteomes" id="UP000477680">
    <property type="component" value="Chromosome"/>
</dbReference>
<dbReference type="InterPro" id="IPR026265">
    <property type="entry name" value="LptC"/>
</dbReference>
<dbReference type="GO" id="GO:0017089">
    <property type="term" value="F:glycolipid transfer activity"/>
    <property type="evidence" value="ECO:0007669"/>
    <property type="project" value="TreeGrafter"/>
</dbReference>
<accession>A0A6C0U344</accession>
<evidence type="ECO:0000313" key="7">
    <source>
        <dbReference type="Proteomes" id="UP000477680"/>
    </source>
</evidence>
<evidence type="ECO:0000256" key="3">
    <source>
        <dbReference type="ARBA" id="ARBA00022692"/>
    </source>
</evidence>
<keyword evidence="5" id="KW-0472">Membrane</keyword>
<keyword evidence="7" id="KW-1185">Reference proteome</keyword>